<evidence type="ECO:0000259" key="2">
    <source>
        <dbReference type="PROSITE" id="PS51782"/>
    </source>
</evidence>
<comment type="caution">
    <text evidence="3">The sequence shown here is derived from an EMBL/GenBank/DDBJ whole genome shotgun (WGS) entry which is preliminary data.</text>
</comment>
<dbReference type="SUPFAM" id="SSF54106">
    <property type="entry name" value="LysM domain"/>
    <property type="match status" value="1"/>
</dbReference>
<dbReference type="Gene3D" id="3.10.350.10">
    <property type="entry name" value="LysM domain"/>
    <property type="match status" value="1"/>
</dbReference>
<feature type="region of interest" description="Disordered" evidence="1">
    <location>
        <begin position="196"/>
        <end position="220"/>
    </location>
</feature>
<organism evidence="3 4">
    <name type="scientific">Niallia circulans</name>
    <name type="common">Bacillus circulans</name>
    <dbReference type="NCBI Taxonomy" id="1397"/>
    <lineage>
        <taxon>Bacteria</taxon>
        <taxon>Bacillati</taxon>
        <taxon>Bacillota</taxon>
        <taxon>Bacilli</taxon>
        <taxon>Bacillales</taxon>
        <taxon>Bacillaceae</taxon>
        <taxon>Niallia</taxon>
    </lineage>
</organism>
<accession>A0A553SK72</accession>
<reference evidence="4" key="1">
    <citation type="submission" date="2018-10" db="EMBL/GenBank/DDBJ databases">
        <title>FDA dAtabase for Regulatory Grade micrObial Sequences (FDA-ARGOS): Supporting development and validation of Infectious Disease Dx tests.</title>
        <authorList>
            <person name="Minogue T."/>
            <person name="Wolcott M."/>
            <person name="Wasieloski L."/>
            <person name="Aguilar W."/>
            <person name="Moore D."/>
            <person name="Tallon L."/>
            <person name="Sadzewicz L."/>
            <person name="Sengamalay N."/>
            <person name="Ott S."/>
            <person name="Godinez A."/>
            <person name="Nagaraj S."/>
            <person name="Vavikolanu K."/>
            <person name="Vyas G."/>
            <person name="Nadendla S."/>
            <person name="George J."/>
            <person name="Sichtig H."/>
        </authorList>
    </citation>
    <scope>NUCLEOTIDE SEQUENCE [LARGE SCALE GENOMIC DNA]</scope>
    <source>
        <strain evidence="4">FDAARGOS_343</strain>
    </source>
</reference>
<dbReference type="InterPro" id="IPR048862">
    <property type="entry name" value="SPOCS_spoVID_N"/>
</dbReference>
<dbReference type="InterPro" id="IPR036779">
    <property type="entry name" value="LysM_dom_sf"/>
</dbReference>
<dbReference type="Proteomes" id="UP000319837">
    <property type="component" value="Unassembled WGS sequence"/>
</dbReference>
<evidence type="ECO:0000256" key="1">
    <source>
        <dbReference type="SAM" id="MobiDB-lite"/>
    </source>
</evidence>
<feature type="domain" description="LysM" evidence="2">
    <location>
        <begin position="405"/>
        <end position="449"/>
    </location>
</feature>
<dbReference type="Pfam" id="PF01476">
    <property type="entry name" value="LysM"/>
    <property type="match status" value="1"/>
</dbReference>
<dbReference type="CDD" id="cd00118">
    <property type="entry name" value="LysM"/>
    <property type="match status" value="1"/>
</dbReference>
<name>A0A553SK72_NIACI</name>
<dbReference type="Pfam" id="PF20918">
    <property type="entry name" value="SPOCS_spoVID-N"/>
    <property type="match status" value="1"/>
</dbReference>
<feature type="region of interest" description="Disordered" evidence="1">
    <location>
        <begin position="253"/>
        <end position="291"/>
    </location>
</feature>
<dbReference type="AlphaFoldDB" id="A0A553SK72"/>
<feature type="compositionally biased region" description="Basic and acidic residues" evidence="1">
    <location>
        <begin position="340"/>
        <end position="373"/>
    </location>
</feature>
<gene>
    <name evidence="3" type="ORF">CEQ21_18265</name>
</gene>
<dbReference type="SMART" id="SM00257">
    <property type="entry name" value="LysM"/>
    <property type="match status" value="1"/>
</dbReference>
<dbReference type="PROSITE" id="PS51782">
    <property type="entry name" value="LYSM"/>
    <property type="match status" value="1"/>
</dbReference>
<feature type="region of interest" description="Disordered" evidence="1">
    <location>
        <begin position="337"/>
        <end position="377"/>
    </location>
</feature>
<sequence>MSQENSSILRFSLEESVWFQKGQEVDDLLSISLDPNITIQENDQYITIQGSLELTGEYNRTQNIQSEEEEFKAPKLVHSVLEREEGVYEFLHHFPIDITIPFSRVQSVDDIEVEIETFDYVFPERSCLNLTAELSIAGLTNEEQVSVEEDNDDQWPAFYSERDEEAERADVTNTQSVYEFVEQEDELEALTRGYGHRQPDEEEEIEITASSSTEEVSFGDPDEEIEAASYRETTDEEAERVEIEVQPFQRISPLMEEDERVSADSGLEEYEPFELEVRKAPPEKEDDWEEDDISQVPLFTEADVQEEPPPFQAAPVADTRQELKVSLFRAEEETFPAEDVFDKPVPESSELKLDESTAEYAEKEESSSENDHGTKKKKGLFAKKKSLTFTEFFARKEEETHTKVKVCIVQQGDTIEKLSERYNVNVHTLLKENHLEVNQDVAEGQVLYIPIKLAEK</sequence>
<evidence type="ECO:0000313" key="3">
    <source>
        <dbReference type="EMBL" id="TRZ37398.1"/>
    </source>
</evidence>
<proteinExistence type="predicted"/>
<evidence type="ECO:0000313" key="4">
    <source>
        <dbReference type="Proteomes" id="UP000319837"/>
    </source>
</evidence>
<dbReference type="RefSeq" id="WP_185765747.1">
    <property type="nucleotide sequence ID" value="NZ_RIBP01000004.1"/>
</dbReference>
<dbReference type="InterPro" id="IPR018392">
    <property type="entry name" value="LysM"/>
</dbReference>
<protein>
    <submittedName>
        <fullName evidence="3">LysM peptidoglycan-binding domain-containing protein</fullName>
    </submittedName>
</protein>
<dbReference type="EMBL" id="RIBP01000004">
    <property type="protein sequence ID" value="TRZ37398.1"/>
    <property type="molecule type" value="Genomic_DNA"/>
</dbReference>